<gene>
    <name evidence="1" type="ORF">BDW59DRAFT_148927</name>
</gene>
<accession>A0ABR4I693</accession>
<evidence type="ECO:0000313" key="1">
    <source>
        <dbReference type="EMBL" id="KAL2823281.1"/>
    </source>
</evidence>
<evidence type="ECO:0000313" key="2">
    <source>
        <dbReference type="Proteomes" id="UP001610335"/>
    </source>
</evidence>
<keyword evidence="2" id="KW-1185">Reference proteome</keyword>
<protein>
    <submittedName>
        <fullName evidence="1">Uncharacterized protein</fullName>
    </submittedName>
</protein>
<organism evidence="1 2">
    <name type="scientific">Aspergillus cavernicola</name>
    <dbReference type="NCBI Taxonomy" id="176166"/>
    <lineage>
        <taxon>Eukaryota</taxon>
        <taxon>Fungi</taxon>
        <taxon>Dikarya</taxon>
        <taxon>Ascomycota</taxon>
        <taxon>Pezizomycotina</taxon>
        <taxon>Eurotiomycetes</taxon>
        <taxon>Eurotiomycetidae</taxon>
        <taxon>Eurotiales</taxon>
        <taxon>Aspergillaceae</taxon>
        <taxon>Aspergillus</taxon>
        <taxon>Aspergillus subgen. Nidulantes</taxon>
    </lineage>
</organism>
<sequence>MTFLPQTDHLEQAGPNISVNRAWQVINRAHSAAVKSLDTSFQRTFSRVARVYSCVTDSSTSTGALVQDCNMGLQADLYYNL</sequence>
<proteinExistence type="predicted"/>
<dbReference type="EMBL" id="JBFXLS010000054">
    <property type="protein sequence ID" value="KAL2823281.1"/>
    <property type="molecule type" value="Genomic_DNA"/>
</dbReference>
<reference evidence="1 2" key="1">
    <citation type="submission" date="2024-07" db="EMBL/GenBank/DDBJ databases">
        <title>Section-level genome sequencing and comparative genomics of Aspergillus sections Usti and Cavernicolus.</title>
        <authorList>
            <consortium name="Lawrence Berkeley National Laboratory"/>
            <person name="Nybo J.L."/>
            <person name="Vesth T.C."/>
            <person name="Theobald S."/>
            <person name="Frisvad J.C."/>
            <person name="Larsen T.O."/>
            <person name="Kjaerboelling I."/>
            <person name="Rothschild-Mancinelli K."/>
            <person name="Lyhne E.K."/>
            <person name="Kogle M.E."/>
            <person name="Barry K."/>
            <person name="Clum A."/>
            <person name="Na H."/>
            <person name="Ledsgaard L."/>
            <person name="Lin J."/>
            <person name="Lipzen A."/>
            <person name="Kuo A."/>
            <person name="Riley R."/>
            <person name="Mondo S."/>
            <person name="LaButti K."/>
            <person name="Haridas S."/>
            <person name="Pangalinan J."/>
            <person name="Salamov A.A."/>
            <person name="Simmons B.A."/>
            <person name="Magnuson J.K."/>
            <person name="Chen J."/>
            <person name="Drula E."/>
            <person name="Henrissat B."/>
            <person name="Wiebenga A."/>
            <person name="Lubbers R.J."/>
            <person name="Gomes A.C."/>
            <person name="Makela M.R."/>
            <person name="Stajich J."/>
            <person name="Grigoriev I.V."/>
            <person name="Mortensen U.H."/>
            <person name="De vries R.P."/>
            <person name="Baker S.E."/>
            <person name="Andersen M.R."/>
        </authorList>
    </citation>
    <scope>NUCLEOTIDE SEQUENCE [LARGE SCALE GENOMIC DNA]</scope>
    <source>
        <strain evidence="1 2">CBS 600.67</strain>
    </source>
</reference>
<dbReference type="Proteomes" id="UP001610335">
    <property type="component" value="Unassembled WGS sequence"/>
</dbReference>
<comment type="caution">
    <text evidence="1">The sequence shown here is derived from an EMBL/GenBank/DDBJ whole genome shotgun (WGS) entry which is preliminary data.</text>
</comment>
<name>A0ABR4I693_9EURO</name>